<proteinExistence type="inferred from homology"/>
<dbReference type="InterPro" id="IPR036250">
    <property type="entry name" value="AcylCo_DH-like_C"/>
</dbReference>
<comment type="catalytic activity">
    <reaction evidence="13">
        <text>a medium-chain 2,3-saturated fatty acyl-CoA + oxidized [electron-transfer flavoprotein] + H(+) = a medium-chain (2E)-enoyl-CoA + reduced [electron-transfer flavoprotein]</text>
        <dbReference type="Rhea" id="RHEA:14477"/>
        <dbReference type="Rhea" id="RHEA-COMP:10685"/>
        <dbReference type="Rhea" id="RHEA-COMP:10686"/>
        <dbReference type="ChEBI" id="CHEBI:15378"/>
        <dbReference type="ChEBI" id="CHEBI:57692"/>
        <dbReference type="ChEBI" id="CHEBI:58307"/>
        <dbReference type="ChEBI" id="CHEBI:83723"/>
        <dbReference type="ChEBI" id="CHEBI:83726"/>
        <dbReference type="EC" id="1.3.8.7"/>
    </reaction>
</comment>
<comment type="subunit">
    <text evidence="4">Homodimer.</text>
</comment>
<evidence type="ECO:0000256" key="18">
    <source>
        <dbReference type="ARBA" id="ARBA00050695"/>
    </source>
</evidence>
<evidence type="ECO:0000256" key="22">
    <source>
        <dbReference type="ARBA" id="ARBA00054301"/>
    </source>
</evidence>
<dbReference type="STRING" id="561176.SAMN04488561_5012"/>
<gene>
    <name evidence="31" type="ORF">SAMN04488561_5012</name>
</gene>
<comment type="catalytic activity">
    <reaction evidence="21">
        <text>oxidized [electron-transfer flavoprotein] + hexadecanoyl-CoA + H(+) = (2E)-hexadecenoyl-CoA + reduced [electron-transfer flavoprotein]</text>
        <dbReference type="Rhea" id="RHEA:43448"/>
        <dbReference type="Rhea" id="RHEA-COMP:10685"/>
        <dbReference type="Rhea" id="RHEA-COMP:10686"/>
        <dbReference type="ChEBI" id="CHEBI:15378"/>
        <dbReference type="ChEBI" id="CHEBI:57379"/>
        <dbReference type="ChEBI" id="CHEBI:57692"/>
        <dbReference type="ChEBI" id="CHEBI:58307"/>
        <dbReference type="ChEBI" id="CHEBI:61526"/>
    </reaction>
</comment>
<sequence>MSHYRSNLRDIEFALFDVFGSDAQLGSGRYEEFDADTVRSILAEVDRMSREDLAASYTDSDRTPPVFDPAAHTVTVPEAFRQSFDTLMDSELWRFALPEGLGGTPLPPSVFWGAAELILGANAAAWMYASGPSFASVIWRNGTEAQQRIAEIMIDRRWAATMVLTEPDAGSDVGAGTTKALPQPDGSWHIEGVKRFITSGEHDMSENIVHLVLARPVGVEGAGGPGTKGLSLFIVPKIRFDPETGELGERNGVYATNVEKKMGLKVSTTCELTFGDGEPATGWLLGDVHDGIAQMFQVIEYARMMVGTKAIATLSSGYLNALDYAKERVQGADLTRATDKSAPRVTITHHPDVRRSLMTQKAHAEGMRALVLYTATMQDAVAAAAARGETDANAERVNDLLLPIVKGYGSERSWVLLGSESLQTFGGSGFLQDYPLEQYVRDAKIDTLYEGTTAIQGQDFFFRKIVRDNGQALGWISQQVQQTIDDELGGGRLKVERELLAKALADVQGILGTMVGFLMSADERTEGGDVRNVYKVGQNTTRLLLAAGDLVVAWLLLRQAAVALTKLDGEVSAKDQAFYDGKVAAAQFFARQVLPRLAAERAVAEATDNALMDLDEAAF</sequence>
<comment type="catalytic activity">
    <reaction evidence="16">
        <text>a short-chain 2,3-saturated fatty acyl-CoA + oxidized [electron-transfer flavoprotein] + H(+) = a short-chain (2E)-enoyl-CoA + reduced [electron-transfer flavoprotein]</text>
        <dbReference type="Rhea" id="RHEA:47196"/>
        <dbReference type="Rhea" id="RHEA-COMP:10685"/>
        <dbReference type="Rhea" id="RHEA-COMP:10686"/>
        <dbReference type="ChEBI" id="CHEBI:15378"/>
        <dbReference type="ChEBI" id="CHEBI:57692"/>
        <dbReference type="ChEBI" id="CHEBI:58307"/>
        <dbReference type="ChEBI" id="CHEBI:87487"/>
        <dbReference type="ChEBI" id="CHEBI:87488"/>
        <dbReference type="EC" id="1.3.8.1"/>
    </reaction>
</comment>
<evidence type="ECO:0000256" key="26">
    <source>
        <dbReference type="ARBA" id="ARBA00077336"/>
    </source>
</evidence>
<comment type="catalytic activity">
    <reaction evidence="20">
        <text>octadecanoyl-CoA + oxidized [electron-transfer flavoprotein] + H(+) = (2E)-octadecenoyl-CoA + reduced [electron-transfer flavoprotein]</text>
        <dbReference type="Rhea" id="RHEA:47240"/>
        <dbReference type="Rhea" id="RHEA-COMP:10685"/>
        <dbReference type="Rhea" id="RHEA-COMP:10686"/>
        <dbReference type="ChEBI" id="CHEBI:15378"/>
        <dbReference type="ChEBI" id="CHEBI:57394"/>
        <dbReference type="ChEBI" id="CHEBI:57692"/>
        <dbReference type="ChEBI" id="CHEBI:58307"/>
        <dbReference type="ChEBI" id="CHEBI:71412"/>
    </reaction>
</comment>
<evidence type="ECO:0000256" key="5">
    <source>
        <dbReference type="ARBA" id="ARBA00012033"/>
    </source>
</evidence>
<dbReference type="EC" id="1.3.8.1" evidence="7"/>
<dbReference type="RefSeq" id="WP_069109162.1">
    <property type="nucleotide sequence ID" value="NZ_FNUC01000004.1"/>
</dbReference>
<evidence type="ECO:0000256" key="17">
    <source>
        <dbReference type="ARBA" id="ARBA00050336"/>
    </source>
</evidence>
<dbReference type="InterPro" id="IPR006091">
    <property type="entry name" value="Acyl-CoA_Oxase/DH_mid-dom"/>
</dbReference>
<dbReference type="EMBL" id="FNUC01000004">
    <property type="protein sequence ID" value="SEF15592.1"/>
    <property type="molecule type" value="Genomic_DNA"/>
</dbReference>
<name>A0A1H5PNW2_9ACTN</name>
<evidence type="ECO:0000256" key="23">
    <source>
        <dbReference type="ARBA" id="ARBA00069359"/>
    </source>
</evidence>
<reference evidence="32" key="1">
    <citation type="submission" date="2016-10" db="EMBL/GenBank/DDBJ databases">
        <authorList>
            <person name="Varghese N."/>
            <person name="Submissions S."/>
        </authorList>
    </citation>
    <scope>NUCLEOTIDE SEQUENCE [LARGE SCALE GENOMIC DNA]</scope>
    <source>
        <strain evidence="32">DSM 45237</strain>
    </source>
</reference>
<evidence type="ECO:0000256" key="10">
    <source>
        <dbReference type="ARBA" id="ARBA00022832"/>
    </source>
</evidence>
<evidence type="ECO:0000259" key="28">
    <source>
        <dbReference type="Pfam" id="PF00441"/>
    </source>
</evidence>
<dbReference type="FunFam" id="1.20.140.10:FF:000016">
    <property type="entry name" value="Acyl-CoA dehydrogenase FadE5"/>
    <property type="match status" value="1"/>
</dbReference>
<keyword evidence="32" id="KW-1185">Reference proteome</keyword>
<keyword evidence="12" id="KW-0443">Lipid metabolism</keyword>
<comment type="function">
    <text evidence="22">Acyl-CoA dehydrogenase that exhibits broad specificity for linear acyl-CoA substrates, with a preference for long-chain substrates.</text>
</comment>
<comment type="cofactor">
    <cofactor evidence="1 27">
        <name>FAD</name>
        <dbReference type="ChEBI" id="CHEBI:57692"/>
    </cofactor>
</comment>
<protein>
    <recommendedName>
        <fullName evidence="23">Broad-specificity linear acyl-CoA dehydrogenase FadE5</fullName>
        <ecNumber evidence="7">1.3.8.1</ecNumber>
        <ecNumber evidence="5">1.3.8.7</ecNumber>
        <ecNumber evidence="6">1.3.8.8</ecNumber>
    </recommendedName>
    <alternativeName>
        <fullName evidence="25">Long-chain-acyl-CoA dehydrogenase</fullName>
    </alternativeName>
    <alternativeName>
        <fullName evidence="26">Medium-chain-acyl-CoA dehydrogenase</fullName>
    </alternativeName>
    <alternativeName>
        <fullName evidence="24">Short-chain-acyl-CoA dehydrogenase</fullName>
    </alternativeName>
</protein>
<evidence type="ECO:0000256" key="21">
    <source>
        <dbReference type="ARBA" id="ARBA00052387"/>
    </source>
</evidence>
<feature type="domain" description="Acetyl-CoA dehydrogenase-like C-terminal" evidence="30">
    <location>
        <begin position="478"/>
        <end position="615"/>
    </location>
</feature>
<evidence type="ECO:0000256" key="27">
    <source>
        <dbReference type="RuleBase" id="RU362125"/>
    </source>
</evidence>
<evidence type="ECO:0000256" key="1">
    <source>
        <dbReference type="ARBA" id="ARBA00001974"/>
    </source>
</evidence>
<evidence type="ECO:0000256" key="19">
    <source>
        <dbReference type="ARBA" id="ARBA00050703"/>
    </source>
</evidence>
<dbReference type="EC" id="1.3.8.7" evidence="5"/>
<dbReference type="GO" id="GO:0004466">
    <property type="term" value="F:long-chain fatty acyl-CoA dehydrogenase activity"/>
    <property type="evidence" value="ECO:0007669"/>
    <property type="project" value="UniProtKB-EC"/>
</dbReference>
<keyword evidence="9 27" id="KW-0274">FAD</keyword>
<dbReference type="InterPro" id="IPR052166">
    <property type="entry name" value="Diverse_Acyl-CoA_DH"/>
</dbReference>
<evidence type="ECO:0000256" key="2">
    <source>
        <dbReference type="ARBA" id="ARBA00004872"/>
    </source>
</evidence>
<dbReference type="Proteomes" id="UP000181980">
    <property type="component" value="Unassembled WGS sequence"/>
</dbReference>
<dbReference type="SUPFAM" id="SSF56645">
    <property type="entry name" value="Acyl-CoA dehydrogenase NM domain-like"/>
    <property type="match status" value="1"/>
</dbReference>
<comment type="catalytic activity">
    <reaction evidence="17">
        <text>dodecanoyl-CoA + oxidized [electron-transfer flavoprotein] + H(+) = (2E)-dodecenoyl-CoA + reduced [electron-transfer flavoprotein]</text>
        <dbReference type="Rhea" id="RHEA:47296"/>
        <dbReference type="Rhea" id="RHEA-COMP:10685"/>
        <dbReference type="Rhea" id="RHEA-COMP:10686"/>
        <dbReference type="ChEBI" id="CHEBI:15378"/>
        <dbReference type="ChEBI" id="CHEBI:57330"/>
        <dbReference type="ChEBI" id="CHEBI:57375"/>
        <dbReference type="ChEBI" id="CHEBI:57692"/>
        <dbReference type="ChEBI" id="CHEBI:58307"/>
    </reaction>
</comment>
<dbReference type="SUPFAM" id="SSF47203">
    <property type="entry name" value="Acyl-CoA dehydrogenase C-terminal domain-like"/>
    <property type="match status" value="1"/>
</dbReference>
<keyword evidence="8 27" id="KW-0285">Flavoprotein</keyword>
<comment type="catalytic activity">
    <reaction evidence="15">
        <text>a long-chain 2,3-saturated fatty acyl-CoA + oxidized [electron-transfer flavoprotein] + H(+) = a long-chain (2E)-enoyl-CoA + reduced [electron-transfer flavoprotein]</text>
        <dbReference type="Rhea" id="RHEA:17721"/>
        <dbReference type="Rhea" id="RHEA-COMP:10685"/>
        <dbReference type="Rhea" id="RHEA-COMP:10686"/>
        <dbReference type="ChEBI" id="CHEBI:15378"/>
        <dbReference type="ChEBI" id="CHEBI:57692"/>
        <dbReference type="ChEBI" id="CHEBI:58307"/>
        <dbReference type="ChEBI" id="CHEBI:83721"/>
        <dbReference type="ChEBI" id="CHEBI:83727"/>
        <dbReference type="EC" id="1.3.8.8"/>
    </reaction>
</comment>
<dbReference type="OrthoDB" id="9807883at2"/>
<dbReference type="Gene3D" id="2.40.110.20">
    <property type="match status" value="1"/>
</dbReference>
<accession>A0A1H5PNW2</accession>
<dbReference type="Pfam" id="PF02770">
    <property type="entry name" value="Acyl-CoA_dh_M"/>
    <property type="match status" value="1"/>
</dbReference>
<evidence type="ECO:0000256" key="14">
    <source>
        <dbReference type="ARBA" id="ARBA00048375"/>
    </source>
</evidence>
<organism evidence="31 32">
    <name type="scientific">Jiangella alba</name>
    <dbReference type="NCBI Taxonomy" id="561176"/>
    <lineage>
        <taxon>Bacteria</taxon>
        <taxon>Bacillati</taxon>
        <taxon>Actinomycetota</taxon>
        <taxon>Actinomycetes</taxon>
        <taxon>Jiangellales</taxon>
        <taxon>Jiangellaceae</taxon>
        <taxon>Jiangella</taxon>
    </lineage>
</organism>
<dbReference type="GO" id="GO:0016937">
    <property type="term" value="F:short-chain fatty acyl-CoA dehydrogenase activity"/>
    <property type="evidence" value="ECO:0007669"/>
    <property type="project" value="UniProtKB-EC"/>
</dbReference>
<evidence type="ECO:0000256" key="6">
    <source>
        <dbReference type="ARBA" id="ARBA00012040"/>
    </source>
</evidence>
<dbReference type="PANTHER" id="PTHR42803:SF1">
    <property type="entry name" value="BROAD-SPECIFICITY LINEAR ACYL-COA DEHYDROGENASE FADE5"/>
    <property type="match status" value="1"/>
</dbReference>
<evidence type="ECO:0000313" key="32">
    <source>
        <dbReference type="Proteomes" id="UP000181980"/>
    </source>
</evidence>
<feature type="domain" description="Acyl-CoA oxidase/dehydrogenase middle" evidence="29">
    <location>
        <begin position="162"/>
        <end position="275"/>
    </location>
</feature>
<evidence type="ECO:0000256" key="13">
    <source>
        <dbReference type="ARBA" id="ARBA00047882"/>
    </source>
</evidence>
<comment type="similarity">
    <text evidence="3 27">Belongs to the acyl-CoA dehydrogenase family.</text>
</comment>
<evidence type="ECO:0000313" key="31">
    <source>
        <dbReference type="EMBL" id="SEF15592.1"/>
    </source>
</evidence>
<evidence type="ECO:0000256" key="24">
    <source>
        <dbReference type="ARBA" id="ARBA00075470"/>
    </source>
</evidence>
<evidence type="ECO:0000256" key="3">
    <source>
        <dbReference type="ARBA" id="ARBA00009347"/>
    </source>
</evidence>
<comment type="catalytic activity">
    <reaction evidence="18">
        <text>butanoyl-CoA + oxidized [electron-transfer flavoprotein] + H(+) = (2E)-butenoyl-CoA + reduced [electron-transfer flavoprotein]</text>
        <dbReference type="Rhea" id="RHEA:24004"/>
        <dbReference type="Rhea" id="RHEA-COMP:10685"/>
        <dbReference type="Rhea" id="RHEA-COMP:10686"/>
        <dbReference type="ChEBI" id="CHEBI:15378"/>
        <dbReference type="ChEBI" id="CHEBI:57332"/>
        <dbReference type="ChEBI" id="CHEBI:57371"/>
        <dbReference type="ChEBI" id="CHEBI:57692"/>
        <dbReference type="ChEBI" id="CHEBI:58307"/>
    </reaction>
</comment>
<evidence type="ECO:0000256" key="9">
    <source>
        <dbReference type="ARBA" id="ARBA00022827"/>
    </source>
</evidence>
<evidence type="ECO:0000256" key="16">
    <source>
        <dbReference type="ARBA" id="ARBA00050315"/>
    </source>
</evidence>
<dbReference type="InterPro" id="IPR025878">
    <property type="entry name" value="Acyl-CoA_dh-like_C_dom"/>
</dbReference>
<evidence type="ECO:0000259" key="29">
    <source>
        <dbReference type="Pfam" id="PF02770"/>
    </source>
</evidence>
<keyword evidence="10" id="KW-0276">Fatty acid metabolism</keyword>
<evidence type="ECO:0000256" key="25">
    <source>
        <dbReference type="ARBA" id="ARBA00077090"/>
    </source>
</evidence>
<dbReference type="AlphaFoldDB" id="A0A1H5PNW2"/>
<evidence type="ECO:0000256" key="12">
    <source>
        <dbReference type="ARBA" id="ARBA00023098"/>
    </source>
</evidence>
<dbReference type="FunFam" id="2.40.110.20:FF:000001">
    <property type="entry name" value="Acyl-CoA dehydrogenase AidB"/>
    <property type="match status" value="1"/>
</dbReference>
<comment type="catalytic activity">
    <reaction evidence="19">
        <text>decanoyl-CoA + oxidized [electron-transfer flavoprotein] + H(+) = (2E)-decenoyl-CoA + reduced [electron-transfer flavoprotein]</text>
        <dbReference type="Rhea" id="RHEA:48176"/>
        <dbReference type="Rhea" id="RHEA-COMP:10685"/>
        <dbReference type="Rhea" id="RHEA-COMP:10686"/>
        <dbReference type="ChEBI" id="CHEBI:15378"/>
        <dbReference type="ChEBI" id="CHEBI:57692"/>
        <dbReference type="ChEBI" id="CHEBI:58307"/>
        <dbReference type="ChEBI" id="CHEBI:61406"/>
        <dbReference type="ChEBI" id="CHEBI:61430"/>
    </reaction>
</comment>
<dbReference type="GO" id="GO:0070991">
    <property type="term" value="F:medium-chain fatty acyl-CoA dehydrogenase activity"/>
    <property type="evidence" value="ECO:0007669"/>
    <property type="project" value="UniProtKB-EC"/>
</dbReference>
<dbReference type="Pfam" id="PF12806">
    <property type="entry name" value="Acyl-CoA_dh_C"/>
    <property type="match status" value="1"/>
</dbReference>
<evidence type="ECO:0000256" key="4">
    <source>
        <dbReference type="ARBA" id="ARBA00011738"/>
    </source>
</evidence>
<feature type="domain" description="Acyl-CoA dehydrogenase/oxidase C-terminal" evidence="28">
    <location>
        <begin position="290"/>
        <end position="457"/>
    </location>
</feature>
<keyword evidence="11 27" id="KW-0560">Oxidoreductase</keyword>
<evidence type="ECO:0000256" key="8">
    <source>
        <dbReference type="ARBA" id="ARBA00022630"/>
    </source>
</evidence>
<dbReference type="EC" id="1.3.8.8" evidence="6"/>
<dbReference type="GO" id="GO:0005886">
    <property type="term" value="C:plasma membrane"/>
    <property type="evidence" value="ECO:0007669"/>
    <property type="project" value="TreeGrafter"/>
</dbReference>
<evidence type="ECO:0000256" key="7">
    <source>
        <dbReference type="ARBA" id="ARBA00012046"/>
    </source>
</evidence>
<comment type="pathway">
    <text evidence="2">Lipid metabolism; fatty acid metabolism.</text>
</comment>
<evidence type="ECO:0000259" key="30">
    <source>
        <dbReference type="Pfam" id="PF12806"/>
    </source>
</evidence>
<evidence type="ECO:0000256" key="20">
    <source>
        <dbReference type="ARBA" id="ARBA00050877"/>
    </source>
</evidence>
<evidence type="ECO:0000256" key="11">
    <source>
        <dbReference type="ARBA" id="ARBA00023002"/>
    </source>
</evidence>
<dbReference type="GO" id="GO:0006631">
    <property type="term" value="P:fatty acid metabolic process"/>
    <property type="evidence" value="ECO:0007669"/>
    <property type="project" value="UniProtKB-KW"/>
</dbReference>
<evidence type="ECO:0000256" key="15">
    <source>
        <dbReference type="ARBA" id="ARBA00049247"/>
    </source>
</evidence>
<dbReference type="InterPro" id="IPR009100">
    <property type="entry name" value="AcylCoA_DH/oxidase_NM_dom_sf"/>
</dbReference>
<comment type="catalytic activity">
    <reaction evidence="14">
        <text>hexanoyl-CoA + oxidized [electron-transfer flavoprotein] + H(+) = (2E)-hexenoyl-CoA + reduced [electron-transfer flavoprotein]</text>
        <dbReference type="Rhea" id="RHEA:43464"/>
        <dbReference type="Rhea" id="RHEA-COMP:10685"/>
        <dbReference type="Rhea" id="RHEA-COMP:10686"/>
        <dbReference type="ChEBI" id="CHEBI:15378"/>
        <dbReference type="ChEBI" id="CHEBI:57692"/>
        <dbReference type="ChEBI" id="CHEBI:58307"/>
        <dbReference type="ChEBI" id="CHEBI:62077"/>
        <dbReference type="ChEBI" id="CHEBI:62620"/>
    </reaction>
</comment>
<dbReference type="Pfam" id="PF00441">
    <property type="entry name" value="Acyl-CoA_dh_1"/>
    <property type="match status" value="1"/>
</dbReference>
<dbReference type="Gene3D" id="1.20.140.10">
    <property type="entry name" value="Butyryl-CoA Dehydrogenase, subunit A, domain 3"/>
    <property type="match status" value="1"/>
</dbReference>
<dbReference type="InterPro" id="IPR009075">
    <property type="entry name" value="AcylCo_DH/oxidase_C"/>
</dbReference>
<dbReference type="PANTHER" id="PTHR42803">
    <property type="entry name" value="ACYL-COA DEHYDROGENASE"/>
    <property type="match status" value="1"/>
</dbReference>